<evidence type="ECO:0000256" key="2">
    <source>
        <dbReference type="ARBA" id="ARBA00022692"/>
    </source>
</evidence>
<reference evidence="6" key="1">
    <citation type="journal article" date="2021" name="Nat. Commun.">
        <title>Genetic determinants of endophytism in the Arabidopsis root mycobiome.</title>
        <authorList>
            <person name="Mesny F."/>
            <person name="Miyauchi S."/>
            <person name="Thiergart T."/>
            <person name="Pickel B."/>
            <person name="Atanasova L."/>
            <person name="Karlsson M."/>
            <person name="Huettel B."/>
            <person name="Barry K.W."/>
            <person name="Haridas S."/>
            <person name="Chen C."/>
            <person name="Bauer D."/>
            <person name="Andreopoulos W."/>
            <person name="Pangilinan J."/>
            <person name="LaButti K."/>
            <person name="Riley R."/>
            <person name="Lipzen A."/>
            <person name="Clum A."/>
            <person name="Drula E."/>
            <person name="Henrissat B."/>
            <person name="Kohler A."/>
            <person name="Grigoriev I.V."/>
            <person name="Martin F.M."/>
            <person name="Hacquard S."/>
        </authorList>
    </citation>
    <scope>NUCLEOTIDE SEQUENCE</scope>
    <source>
        <strain evidence="6">MPI-CAGE-CH-0230</strain>
    </source>
</reference>
<keyword evidence="4 5" id="KW-0472">Membrane</keyword>
<evidence type="ECO:0000313" key="6">
    <source>
        <dbReference type="EMBL" id="KAH7029714.1"/>
    </source>
</evidence>
<evidence type="ECO:0000256" key="5">
    <source>
        <dbReference type="RuleBase" id="RU363107"/>
    </source>
</evidence>
<evidence type="ECO:0000256" key="1">
    <source>
        <dbReference type="ARBA" id="ARBA00004141"/>
    </source>
</evidence>
<gene>
    <name evidence="6" type="ORF">B0I36DRAFT_245887</name>
</gene>
<comment type="caution">
    <text evidence="6">The sequence shown here is derived from an EMBL/GenBank/DDBJ whole genome shotgun (WGS) entry which is preliminary data.</text>
</comment>
<name>A0A9P8Y3A5_9PEZI</name>
<dbReference type="InterPro" id="IPR004895">
    <property type="entry name" value="Prenylated_rab_accept_PRA1"/>
</dbReference>
<dbReference type="EMBL" id="JAGTJQ010000006">
    <property type="protein sequence ID" value="KAH7029714.1"/>
    <property type="molecule type" value="Genomic_DNA"/>
</dbReference>
<proteinExistence type="inferred from homology"/>
<keyword evidence="3 5" id="KW-1133">Transmembrane helix</keyword>
<comment type="similarity">
    <text evidence="5">Belongs to the PRA1 family.</text>
</comment>
<protein>
    <recommendedName>
        <fullName evidence="5">PRA1 family protein</fullName>
    </recommendedName>
</protein>
<keyword evidence="7" id="KW-1185">Reference proteome</keyword>
<keyword evidence="2 5" id="KW-0812">Transmembrane</keyword>
<dbReference type="Pfam" id="PF03208">
    <property type="entry name" value="PRA1"/>
    <property type="match status" value="1"/>
</dbReference>
<dbReference type="AlphaFoldDB" id="A0A9P8Y3A5"/>
<accession>A0A9P8Y3A5</accession>
<feature type="transmembrane region" description="Helical" evidence="5">
    <location>
        <begin position="53"/>
        <end position="69"/>
    </location>
</feature>
<dbReference type="RefSeq" id="XP_046012002.1">
    <property type="nucleotide sequence ID" value="XM_046150191.1"/>
</dbReference>
<dbReference type="GeneID" id="70179737"/>
<comment type="subcellular location">
    <subcellularLocation>
        <location evidence="1 5">Membrane</location>
        <topology evidence="1 5">Multi-pass membrane protein</topology>
    </subcellularLocation>
</comment>
<dbReference type="GO" id="GO:0016020">
    <property type="term" value="C:membrane"/>
    <property type="evidence" value="ECO:0007669"/>
    <property type="project" value="UniProtKB-SubCell"/>
</dbReference>
<dbReference type="Proteomes" id="UP000756346">
    <property type="component" value="Unassembled WGS sequence"/>
</dbReference>
<organism evidence="6 7">
    <name type="scientific">Microdochium trichocladiopsis</name>
    <dbReference type="NCBI Taxonomy" id="1682393"/>
    <lineage>
        <taxon>Eukaryota</taxon>
        <taxon>Fungi</taxon>
        <taxon>Dikarya</taxon>
        <taxon>Ascomycota</taxon>
        <taxon>Pezizomycotina</taxon>
        <taxon>Sordariomycetes</taxon>
        <taxon>Xylariomycetidae</taxon>
        <taxon>Xylariales</taxon>
        <taxon>Microdochiaceae</taxon>
        <taxon>Microdochium</taxon>
    </lineage>
</organism>
<feature type="transmembrane region" description="Helical" evidence="5">
    <location>
        <begin position="104"/>
        <end position="127"/>
    </location>
</feature>
<evidence type="ECO:0000256" key="3">
    <source>
        <dbReference type="ARBA" id="ARBA00022989"/>
    </source>
</evidence>
<evidence type="ECO:0000256" key="4">
    <source>
        <dbReference type="ARBA" id="ARBA00023136"/>
    </source>
</evidence>
<evidence type="ECO:0000313" key="7">
    <source>
        <dbReference type="Proteomes" id="UP000756346"/>
    </source>
</evidence>
<feature type="transmembrane region" description="Helical" evidence="5">
    <location>
        <begin position="75"/>
        <end position="92"/>
    </location>
</feature>
<sequence>MLSSVEIPSINETIALSSAVYDIISKLLDLEHISIPRTYESIKFRIKFNLNRFWRAYCTILIVLTLYTFLTNWRLLFDVVLFLLGTAISRSLNYDIIRLHPVQVYTTFCIAFLLLRISAMATLLSTIGTGSLMAALHSVFVGVPEHE</sequence>